<accession>A0ABY8SX75</accession>
<dbReference type="InterPro" id="IPR005119">
    <property type="entry name" value="LysR_subst-bd"/>
</dbReference>
<dbReference type="PANTHER" id="PTHR30537">
    <property type="entry name" value="HTH-TYPE TRANSCRIPTIONAL REGULATOR"/>
    <property type="match status" value="1"/>
</dbReference>
<dbReference type="SUPFAM" id="SSF53850">
    <property type="entry name" value="Periplasmic binding protein-like II"/>
    <property type="match status" value="1"/>
</dbReference>
<dbReference type="Proteomes" id="UP001240697">
    <property type="component" value="Chromosome"/>
</dbReference>
<dbReference type="EMBL" id="CP125947">
    <property type="protein sequence ID" value="WHS67647.1"/>
    <property type="molecule type" value="Genomic_DNA"/>
</dbReference>
<dbReference type="Pfam" id="PF03466">
    <property type="entry name" value="LysR_substrate"/>
    <property type="match status" value="1"/>
</dbReference>
<dbReference type="RefSeq" id="WP_283488674.1">
    <property type="nucleotide sequence ID" value="NZ_CP125947.1"/>
</dbReference>
<dbReference type="InterPro" id="IPR058163">
    <property type="entry name" value="LysR-type_TF_proteobact-type"/>
</dbReference>
<evidence type="ECO:0000256" key="1">
    <source>
        <dbReference type="ARBA" id="ARBA00009437"/>
    </source>
</evidence>
<evidence type="ECO:0000313" key="3">
    <source>
        <dbReference type="EMBL" id="WHS67647.1"/>
    </source>
</evidence>
<protein>
    <submittedName>
        <fullName evidence="3">LysR substrate-binding domain-containing protein</fullName>
    </submittedName>
</protein>
<organism evidence="3 4">
    <name type="scientific">Comamonas resistens</name>
    <dbReference type="NCBI Taxonomy" id="3046670"/>
    <lineage>
        <taxon>Bacteria</taxon>
        <taxon>Pseudomonadati</taxon>
        <taxon>Pseudomonadota</taxon>
        <taxon>Betaproteobacteria</taxon>
        <taxon>Burkholderiales</taxon>
        <taxon>Comamonadaceae</taxon>
        <taxon>Comamonas</taxon>
    </lineage>
</organism>
<gene>
    <name evidence="3" type="ORF">QMY55_11260</name>
</gene>
<keyword evidence="4" id="KW-1185">Reference proteome</keyword>
<reference evidence="3 4" key="1">
    <citation type="submission" date="2023-05" db="EMBL/GenBank/DDBJ databases">
        <authorList>
            <person name="Yin Y."/>
            <person name="Lu Z."/>
        </authorList>
    </citation>
    <scope>NUCLEOTIDE SEQUENCE [LARGE SCALE GENOMIC DNA]</scope>
    <source>
        <strain evidence="3 4">ZM22</strain>
    </source>
</reference>
<dbReference type="Gene3D" id="1.10.10.10">
    <property type="entry name" value="Winged helix-like DNA-binding domain superfamily/Winged helix DNA-binding domain"/>
    <property type="match status" value="1"/>
</dbReference>
<name>A0ABY8SX75_9BURK</name>
<evidence type="ECO:0000313" key="4">
    <source>
        <dbReference type="Proteomes" id="UP001240697"/>
    </source>
</evidence>
<feature type="domain" description="LysR substrate-binding" evidence="2">
    <location>
        <begin position="41"/>
        <end position="245"/>
    </location>
</feature>
<comment type="similarity">
    <text evidence="1">Belongs to the LysR transcriptional regulatory family.</text>
</comment>
<proteinExistence type="inferred from homology"/>
<dbReference type="Gene3D" id="3.40.190.290">
    <property type="match status" value="1"/>
</dbReference>
<sequence length="256" mass="28837">MLHRNSRQVSLTEAGAQLLAEAAPLLDQLQTALQRVQAQHDEPAGLLRINTSRLAAGLLINPHLDEFLALYPQIQLELFTDDSFADIVRDGFDAGIRLGAFLARDMVSLPLDQGQWEAVVASPAYWQQHGMPQTPADLARHDCIRFRLPGIKRFVPWILEVDGQTLEVETHGRLIFSDDHYVTHAACQGYGVAHKFVDSIQPELAEGRLVAALQKFERPWSGFHIYYPARKLMPPKLRVFIDFFRGPLTATLVQRP</sequence>
<evidence type="ECO:0000259" key="2">
    <source>
        <dbReference type="Pfam" id="PF03466"/>
    </source>
</evidence>
<dbReference type="PANTHER" id="PTHR30537:SF1">
    <property type="entry name" value="HTH-TYPE TRANSCRIPTIONAL REGULATOR PGRR"/>
    <property type="match status" value="1"/>
</dbReference>
<dbReference type="InterPro" id="IPR036388">
    <property type="entry name" value="WH-like_DNA-bd_sf"/>
</dbReference>